<dbReference type="GO" id="GO:0015977">
    <property type="term" value="P:carbon fixation"/>
    <property type="evidence" value="ECO:0007669"/>
    <property type="project" value="InterPro"/>
</dbReference>
<dbReference type="AlphaFoldDB" id="A0A0R2TLE2"/>
<proteinExistence type="predicted"/>
<protein>
    <recommendedName>
        <fullName evidence="2">Phosphoenolpyruvate carboxylase</fullName>
    </recommendedName>
</protein>
<dbReference type="InterPro" id="IPR015813">
    <property type="entry name" value="Pyrv/PenolPyrv_kinase-like_dom"/>
</dbReference>
<accession>A0A0R2TLE2</accession>
<reference evidence="3 4" key="1">
    <citation type="submission" date="2015-10" db="EMBL/GenBank/DDBJ databases">
        <title>Metagenome-Assembled Genomes uncover a global brackish microbiome.</title>
        <authorList>
            <person name="Hugerth L.W."/>
            <person name="Larsson J."/>
            <person name="Alneberg J."/>
            <person name="Lindh M.V."/>
            <person name="Legrand C."/>
            <person name="Pinhassi J."/>
            <person name="Andersson A.F."/>
        </authorList>
    </citation>
    <scope>NUCLEOTIDE SEQUENCE [LARGE SCALE GENOMIC DNA]</scope>
    <source>
        <strain evidence="3">BACL4 MAG-120920-bin41</strain>
    </source>
</reference>
<evidence type="ECO:0000313" key="4">
    <source>
        <dbReference type="Proteomes" id="UP000051547"/>
    </source>
</evidence>
<evidence type="ECO:0000256" key="2">
    <source>
        <dbReference type="ARBA" id="ARBA00022419"/>
    </source>
</evidence>
<comment type="caution">
    <text evidence="3">The sequence shown here is derived from an EMBL/GenBank/DDBJ whole genome shotgun (WGS) entry which is preliminary data.</text>
</comment>
<dbReference type="GO" id="GO:0005829">
    <property type="term" value="C:cytosol"/>
    <property type="evidence" value="ECO:0007669"/>
    <property type="project" value="TreeGrafter"/>
</dbReference>
<dbReference type="SUPFAM" id="SSF51621">
    <property type="entry name" value="Phosphoenolpyruvate/pyruvate domain"/>
    <property type="match status" value="1"/>
</dbReference>
<dbReference type="PRINTS" id="PR00150">
    <property type="entry name" value="PEPCARBXLASE"/>
</dbReference>
<dbReference type="EMBL" id="LIBE01000008">
    <property type="protein sequence ID" value="KRO85712.1"/>
    <property type="molecule type" value="Genomic_DNA"/>
</dbReference>
<sequence>MSSKGGLGLPAKIPSNKDYENLVDLNYQLYNGLFLTLPLDEIEQTGMLLPLLEARAQKGLSQGDEPAQVLEDFFTTHRPHLDEQGRIHFLFRVIKYVERQVVLVDALEDAAYPHVHKTETKNVLRQLTERVKADGLQEQFDKVLENFGSKVILTAHPTQFYPGQVLAIITDLAAAIRQQDIATSRDLLQQLGNTPFFNSEKPTPYDEATNLSWYLANIFYDAIGGIMDSFDTQIADRVDSPNQLLSVGFWPGGDRDGNPFVNVGVTLKVADKLRSLIMSCYHSDVRELKRRLSFKGVYKQLDELERKLLKEITKPCKTDLTLAGMIATIGQIEQTVKESYQGLYVELLESFKHKVSAFGFHFANLDIRQDSRVIHRSFDTARSLYPEYFPADFDSLDEASQIAAMLALRTPEQLLEFNEQLVPDALELDTLESLRAIATIQQRNGETGCHRYIISNCRGAIDIARVKALSHLVGWKAAQHTVDIAPLFETIDDLARAGASMTNLYSFADYRAHLARRTDRQTVMLGFSDGTKDGGYLMANWAIYRAKEDLTAVSRAAGVEVAFFDGRGGPPARGGGSTYEFYAALGKNIESNQIQLTVQGQTVSSYYGNSEAATHNLRQLLAAGLENNLYDRPERELNEGQRSLMQELASISYDRYKAFKAHPLFIPYLEEMSTLKYYGRTNIGSRPTKRGGSEGLKFEDLRAIPFVGAWAQLKQNVPGYYGLGTALQSLENAGRLDECKALYQNSKFFKALVDNSMQSMSKSNFELTAYMGKHPRFGEFWQQVHAEFELSVEMALKISNQSILLEDNPTSRLSIALRQKLVLPLLVIQQYALTRAQQLEGVVAEDNREESAEAALYALYEKMVMRSLFGNVNASRNSA</sequence>
<dbReference type="Pfam" id="PF00311">
    <property type="entry name" value="PEPcase"/>
    <property type="match status" value="2"/>
</dbReference>
<evidence type="ECO:0000313" key="3">
    <source>
        <dbReference type="EMBL" id="KRO85712.1"/>
    </source>
</evidence>
<dbReference type="InterPro" id="IPR021135">
    <property type="entry name" value="PEP_COase"/>
</dbReference>
<comment type="function">
    <text evidence="1">Forms oxaloacetate, a four-carbon dicarboxylic acid source for the tricarboxylic acid cycle.</text>
</comment>
<organism evidence="3 4">
    <name type="scientific">OM182 bacterium BACL3 MAG-120920-bin41</name>
    <dbReference type="NCBI Taxonomy" id="1655580"/>
    <lineage>
        <taxon>Bacteria</taxon>
        <taxon>Pseudomonadati</taxon>
        <taxon>Pseudomonadota</taxon>
        <taxon>Gammaproteobacteria</taxon>
        <taxon>OMG group</taxon>
        <taxon>OM182 clade</taxon>
    </lineage>
</organism>
<dbReference type="PANTHER" id="PTHR30523">
    <property type="entry name" value="PHOSPHOENOLPYRUVATE CARBOXYLASE"/>
    <property type="match status" value="1"/>
</dbReference>
<evidence type="ECO:0000256" key="1">
    <source>
        <dbReference type="ARBA" id="ARBA00003670"/>
    </source>
</evidence>
<dbReference type="PANTHER" id="PTHR30523:SF6">
    <property type="entry name" value="PHOSPHOENOLPYRUVATE CARBOXYLASE"/>
    <property type="match status" value="1"/>
</dbReference>
<dbReference type="Proteomes" id="UP000051547">
    <property type="component" value="Unassembled WGS sequence"/>
</dbReference>
<dbReference type="GO" id="GO:0006099">
    <property type="term" value="P:tricarboxylic acid cycle"/>
    <property type="evidence" value="ECO:0007669"/>
    <property type="project" value="InterPro"/>
</dbReference>
<name>A0A0R2TLE2_9GAMM</name>
<dbReference type="GO" id="GO:0008964">
    <property type="term" value="F:phosphoenolpyruvate carboxylase activity"/>
    <property type="evidence" value="ECO:0007669"/>
    <property type="project" value="InterPro"/>
</dbReference>
<gene>
    <name evidence="3" type="ORF">ABR72_05645</name>
</gene>